<dbReference type="PANTHER" id="PTHR13117:SF5">
    <property type="entry name" value="PROTEIN RFT1 HOMOLOG"/>
    <property type="match status" value="1"/>
</dbReference>
<organism evidence="11 12">
    <name type="scientific">Metschnikowia bicuspidata</name>
    <dbReference type="NCBI Taxonomy" id="27322"/>
    <lineage>
        <taxon>Eukaryota</taxon>
        <taxon>Fungi</taxon>
        <taxon>Dikarya</taxon>
        <taxon>Ascomycota</taxon>
        <taxon>Saccharomycotina</taxon>
        <taxon>Pichiomycetes</taxon>
        <taxon>Metschnikowiaceae</taxon>
        <taxon>Metschnikowia</taxon>
    </lineage>
</organism>
<feature type="transmembrane region" description="Helical" evidence="10">
    <location>
        <begin position="150"/>
        <end position="170"/>
    </location>
</feature>
<evidence type="ECO:0000313" key="11">
    <source>
        <dbReference type="EMBL" id="RKP30620.1"/>
    </source>
</evidence>
<comment type="subcellular location">
    <subcellularLocation>
        <location evidence="1 10">Endoplasmic reticulum membrane</location>
        <topology evidence="1 10">Multi-pass membrane protein</topology>
    </subcellularLocation>
</comment>
<reference evidence="12" key="1">
    <citation type="journal article" date="2018" name="Nat. Microbiol.">
        <title>Leveraging single-cell genomics to expand the fungal tree of life.</title>
        <authorList>
            <person name="Ahrendt S.R."/>
            <person name="Quandt C.A."/>
            <person name="Ciobanu D."/>
            <person name="Clum A."/>
            <person name="Salamov A."/>
            <person name="Andreopoulos B."/>
            <person name="Cheng J.F."/>
            <person name="Woyke T."/>
            <person name="Pelin A."/>
            <person name="Henrissat B."/>
            <person name="Reynolds N.K."/>
            <person name="Benny G.L."/>
            <person name="Smith M.E."/>
            <person name="James T.Y."/>
            <person name="Grigoriev I.V."/>
        </authorList>
    </citation>
    <scope>NUCLEOTIDE SEQUENCE [LARGE SCALE GENOMIC DNA]</scope>
    <source>
        <strain evidence="12">Baker2002</strain>
    </source>
</reference>
<gene>
    <name evidence="11" type="ORF">METBISCDRAFT_15846</name>
</gene>
<keyword evidence="7 10" id="KW-0472">Membrane</keyword>
<dbReference type="GO" id="GO:0034203">
    <property type="term" value="P:glycolipid translocation"/>
    <property type="evidence" value="ECO:0007669"/>
    <property type="project" value="TreeGrafter"/>
</dbReference>
<evidence type="ECO:0000256" key="3">
    <source>
        <dbReference type="ARBA" id="ARBA00010288"/>
    </source>
</evidence>
<dbReference type="Proteomes" id="UP000268321">
    <property type="component" value="Unassembled WGS sequence"/>
</dbReference>
<dbReference type="GO" id="GO:0005789">
    <property type="term" value="C:endoplasmic reticulum membrane"/>
    <property type="evidence" value="ECO:0007669"/>
    <property type="project" value="UniProtKB-SubCell"/>
</dbReference>
<evidence type="ECO:0000256" key="9">
    <source>
        <dbReference type="ARBA" id="ARBA00045912"/>
    </source>
</evidence>
<dbReference type="InterPro" id="IPR007594">
    <property type="entry name" value="RFT1"/>
</dbReference>
<dbReference type="OrthoDB" id="9979195at2759"/>
<feature type="transmembrane region" description="Helical" evidence="10">
    <location>
        <begin position="403"/>
        <end position="424"/>
    </location>
</feature>
<dbReference type="Pfam" id="PF04506">
    <property type="entry name" value="Rft-1"/>
    <property type="match status" value="1"/>
</dbReference>
<evidence type="ECO:0000256" key="6">
    <source>
        <dbReference type="ARBA" id="ARBA00022989"/>
    </source>
</evidence>
<comment type="similarity">
    <text evidence="3 10">Belongs to the RFT1 family.</text>
</comment>
<keyword evidence="12" id="KW-1185">Reference proteome</keyword>
<evidence type="ECO:0000256" key="4">
    <source>
        <dbReference type="ARBA" id="ARBA00022692"/>
    </source>
</evidence>
<dbReference type="EMBL" id="ML004455">
    <property type="protein sequence ID" value="RKP30620.1"/>
    <property type="molecule type" value="Genomic_DNA"/>
</dbReference>
<keyword evidence="6 10" id="KW-1133">Transmembrane helix</keyword>
<dbReference type="PANTHER" id="PTHR13117">
    <property type="entry name" value="ENDOPLASMIC RETICULUM MULTISPAN TRANSMEMBRANE PROTEIN-RELATED"/>
    <property type="match status" value="1"/>
</dbReference>
<evidence type="ECO:0000256" key="5">
    <source>
        <dbReference type="ARBA" id="ARBA00022824"/>
    </source>
</evidence>
<dbReference type="GO" id="GO:0006488">
    <property type="term" value="P:dolichol-linked oligosaccharide biosynthetic process"/>
    <property type="evidence" value="ECO:0007669"/>
    <property type="project" value="InterPro"/>
</dbReference>
<keyword evidence="5 10" id="KW-0256">Endoplasmic reticulum</keyword>
<sequence length="506" mass="57095">MKGAIFLILVQAITKGFTFVSNQLLLRSITPEVFGVAAYFEFIVKSVLFFSREAERMSVQRINEDNPQDTHRAVVNFAYLPFLLSWPVLGLVHAMQRSSDIYTSTICSLPNFQWLLAILVLLVEIELLAEPFYSLSQFDVNLKLKSKAESLAVFMKCIVTFVAILFISSLSKSKVTPVMAFALGHLAYSSTFYFVYWRNNNKGYPTISTLRSGTYLNQKVLPIWRSFSLQMILKHLLTGGDTLIVSYFFSASELGAYSVISNYGSLLARLLFQPIEETLHVSMAKMFSGKDKNYKESYASMKALTIFYSNLCSLVVLGGYSNGSFMLFTVLGSSSTWQKSDVFSVFPYYILYIPFMAANGIFEGFFSSVSTHQQIGRFSMFMSLLSIAVSTLLYVLIGKLHMGIIGLIISNIANMVLRITYCLLFMRLFYKDKVNVNLWELMKRLLFPIVLALTAYAAQYTIIGGLMTSTLKEFLISLALCCLSLFGNLWNERALIKSLLSPNLKE</sequence>
<dbReference type="AlphaFoldDB" id="A0A4P9ZF66"/>
<accession>A0A4P9ZF66</accession>
<protein>
    <recommendedName>
        <fullName evidence="8 10">Man(5)GlcNAc(2)-PP-dolichol translocation protein RFT1</fullName>
    </recommendedName>
</protein>
<feature type="transmembrane region" description="Helical" evidence="10">
    <location>
        <begin position="73"/>
        <end position="92"/>
    </location>
</feature>
<comment type="pathway">
    <text evidence="2">Protein modification; protein glycosylation.</text>
</comment>
<evidence type="ECO:0000256" key="2">
    <source>
        <dbReference type="ARBA" id="ARBA00004922"/>
    </source>
</evidence>
<evidence type="ECO:0000256" key="1">
    <source>
        <dbReference type="ARBA" id="ARBA00004477"/>
    </source>
</evidence>
<keyword evidence="4 10" id="KW-0812">Transmembrane</keyword>
<feature type="transmembrane region" description="Helical" evidence="10">
    <location>
        <begin position="378"/>
        <end position="397"/>
    </location>
</feature>
<proteinExistence type="inferred from homology"/>
<feature type="transmembrane region" description="Helical" evidence="10">
    <location>
        <begin position="348"/>
        <end position="366"/>
    </location>
</feature>
<feature type="transmembrane region" description="Helical" evidence="10">
    <location>
        <begin position="34"/>
        <end position="52"/>
    </location>
</feature>
<evidence type="ECO:0000256" key="10">
    <source>
        <dbReference type="RuleBase" id="RU365067"/>
    </source>
</evidence>
<keyword evidence="10" id="KW-0813">Transport</keyword>
<feature type="transmembrane region" description="Helical" evidence="10">
    <location>
        <begin position="112"/>
        <end position="129"/>
    </location>
</feature>
<feature type="transmembrane region" description="Helical" evidence="10">
    <location>
        <begin position="474"/>
        <end position="491"/>
    </location>
</feature>
<feature type="transmembrane region" description="Helical" evidence="10">
    <location>
        <begin position="176"/>
        <end position="196"/>
    </location>
</feature>
<evidence type="ECO:0000256" key="8">
    <source>
        <dbReference type="ARBA" id="ARBA00044793"/>
    </source>
</evidence>
<feature type="transmembrane region" description="Helical" evidence="10">
    <location>
        <begin position="305"/>
        <end position="328"/>
    </location>
</feature>
<feature type="transmembrane region" description="Helical" evidence="10">
    <location>
        <begin position="445"/>
        <end position="468"/>
    </location>
</feature>
<comment type="function">
    <text evidence="9 10">Intramembrane glycolipid transporter that operates in the biosynthetic pathway of dolichol-linked oligosaccharides, the glycan precursors employed in protein asparagine (N)-glycosylation. The sequential addition of sugars to dolichol pyrophosphate produces dolichol-linked oligosaccharides containing fourteen sugars, including two GlcNAcs, nine mannoses and three glucoses. Once assembled, the oligosaccharide is transferred from the lipid to nascent proteins by oligosaccharyltransferases. The assembly of dolichol-linked oligosaccharides begins on the cytosolic side of the endoplasmic reticulum membrane and finishes in its lumen. RFT1 could mediate the translocation of the cytosolically oriented intermediate DolPP-GlcNAc2Man5, produced by ALG11, into the ER lumen where dolichol-linked oligosaccharides assembly continues. However, the intramembrane lipid transporter activity could not be confirmed in vitro.</text>
</comment>
<evidence type="ECO:0000313" key="12">
    <source>
        <dbReference type="Proteomes" id="UP000268321"/>
    </source>
</evidence>
<evidence type="ECO:0000256" key="7">
    <source>
        <dbReference type="ARBA" id="ARBA00023136"/>
    </source>
</evidence>
<name>A0A4P9ZF66_9ASCO</name>